<organism evidence="1 2">
    <name type="scientific">Bacteroides thetaiotaomicron</name>
    <dbReference type="NCBI Taxonomy" id="818"/>
    <lineage>
        <taxon>Bacteria</taxon>
        <taxon>Pseudomonadati</taxon>
        <taxon>Bacteroidota</taxon>
        <taxon>Bacteroidia</taxon>
        <taxon>Bacteroidales</taxon>
        <taxon>Bacteroidaceae</taxon>
        <taxon>Bacteroides</taxon>
    </lineage>
</organism>
<evidence type="ECO:0000313" key="2">
    <source>
        <dbReference type="Proteomes" id="UP001156216"/>
    </source>
</evidence>
<gene>
    <name evidence="1" type="ORF">KQP59_01300</name>
</gene>
<sequence>MMTFEEFKNLALNPPKTNEPAIFRLKVLHIGGLPEHRKTHYPKYKVYEHSTYIFKSVEDAEKVIFSLSEKEDSNIYAFYLYEIPFERAMFEELNCLSCRAYDSNGKLVEQTRCSGMWDEKPDEKYSKFRGRPVNNVRFKKGDIVEVYDGRDEVQLAVIVSIPVDIEWSWNYRIRCIEGMKKYCPEEELTDTVIEKYFRHDMGDDCYIVIDGPGYYYHSHINSIYVFKPLFPIRSHIRHRFERYYNSLLEEDKKLQNQKNNNDETCD</sequence>
<dbReference type="Proteomes" id="UP001156216">
    <property type="component" value="Chromosome"/>
</dbReference>
<proteinExistence type="predicted"/>
<dbReference type="EMBL" id="CP083681">
    <property type="protein sequence ID" value="UYU71777.1"/>
    <property type="molecule type" value="Genomic_DNA"/>
</dbReference>
<protein>
    <submittedName>
        <fullName evidence="1">Uncharacterized protein</fullName>
    </submittedName>
</protein>
<name>A0AA46UBM9_BACT4</name>
<accession>A0AA46UBM9</accession>
<dbReference type="AlphaFoldDB" id="A0AA46UBM9"/>
<dbReference type="RefSeq" id="WP_132061641.1">
    <property type="nucleotide sequence ID" value="NZ_CP072242.1"/>
</dbReference>
<reference evidence="1" key="1">
    <citation type="submission" date="2021-06" db="EMBL/GenBank/DDBJ databases">
        <title>Interrogation of the integrated mobile genetic elements in gut-associated Bacteroides with a consensus prediction approach.</title>
        <authorList>
            <person name="Campbell D.E."/>
            <person name="Leigh J.R."/>
            <person name="Kim T."/>
            <person name="England W."/>
            <person name="Whitaker R.J."/>
            <person name="Degnan P.H."/>
        </authorList>
    </citation>
    <scope>NUCLEOTIDE SEQUENCE</scope>
    <source>
        <strain evidence="1">VPI-BTDOT2</strain>
    </source>
</reference>
<evidence type="ECO:0000313" key="1">
    <source>
        <dbReference type="EMBL" id="UYU71777.1"/>
    </source>
</evidence>